<organism evidence="1 2">
    <name type="scientific">Vaccinium darrowii</name>
    <dbReference type="NCBI Taxonomy" id="229202"/>
    <lineage>
        <taxon>Eukaryota</taxon>
        <taxon>Viridiplantae</taxon>
        <taxon>Streptophyta</taxon>
        <taxon>Embryophyta</taxon>
        <taxon>Tracheophyta</taxon>
        <taxon>Spermatophyta</taxon>
        <taxon>Magnoliopsida</taxon>
        <taxon>eudicotyledons</taxon>
        <taxon>Gunneridae</taxon>
        <taxon>Pentapetalae</taxon>
        <taxon>asterids</taxon>
        <taxon>Ericales</taxon>
        <taxon>Ericaceae</taxon>
        <taxon>Vaccinioideae</taxon>
        <taxon>Vaccinieae</taxon>
        <taxon>Vaccinium</taxon>
    </lineage>
</organism>
<dbReference type="Proteomes" id="UP000828048">
    <property type="component" value="Chromosome 11"/>
</dbReference>
<keyword evidence="2" id="KW-1185">Reference proteome</keyword>
<gene>
    <name evidence="1" type="ORF">Vadar_004941</name>
</gene>
<protein>
    <submittedName>
        <fullName evidence="1">Uncharacterized protein</fullName>
    </submittedName>
</protein>
<dbReference type="EMBL" id="CM037161">
    <property type="protein sequence ID" value="KAH7853634.1"/>
    <property type="molecule type" value="Genomic_DNA"/>
</dbReference>
<name>A0ACB7YKF4_9ERIC</name>
<proteinExistence type="predicted"/>
<reference evidence="1 2" key="1">
    <citation type="journal article" date="2021" name="Hortic Res">
        <title>High-quality reference genome and annotation aids understanding of berry development for evergreen blueberry (Vaccinium darrowii).</title>
        <authorList>
            <person name="Yu J."/>
            <person name="Hulse-Kemp A.M."/>
            <person name="Babiker E."/>
            <person name="Staton M."/>
        </authorList>
    </citation>
    <scope>NUCLEOTIDE SEQUENCE [LARGE SCALE GENOMIC DNA]</scope>
    <source>
        <strain evidence="2">cv. NJ 8807/NJ 8810</strain>
        <tissue evidence="1">Young leaf</tissue>
    </source>
</reference>
<comment type="caution">
    <text evidence="1">The sequence shown here is derived from an EMBL/GenBank/DDBJ whole genome shotgun (WGS) entry which is preliminary data.</text>
</comment>
<evidence type="ECO:0000313" key="2">
    <source>
        <dbReference type="Proteomes" id="UP000828048"/>
    </source>
</evidence>
<evidence type="ECO:0000313" key="1">
    <source>
        <dbReference type="EMBL" id="KAH7853634.1"/>
    </source>
</evidence>
<accession>A0ACB7YKF4</accession>
<sequence length="457" mass="51176">MLSTHFCLRAAAPLTRLIGIVETKLRQASLDSAMKRSLPVGWCFTHNAGTTVIARIVVAWDSQVSVVNVLFSSDQMVMLAVEMDLKKFVVSVIYGHNQASARQQLWDDIKAVSSLVGTSPWILLGDFNAIRWHHEKSDCTHFDVNAANDFNRCLDAIGMEELNSSGLLYTWSNKRVGVDHCSSRLDRALVNTQWLNMFTESAAVVLVLGISDHSPIVVSILPYKGGKKPFKFFNFWLKHDKFQSILSQSWSLPVDGVVSPWSILYAKLRRLKPCLRGFNKQFYSDIQNKVVDVKKELSAIQTLCANKTSDPILIGYAKLWHFRSQKVESWFLNNAAAALGDCITMVFTDPSFNQSTGPYLDLSLYRFWCGIVPRSNILPITGHPVGPGGLCLVALFCALVHTSRRRRGSRRRGSVGETLNQALKSNVDFIDKIIDQGLHWSMAGVLLNFVIANRQLK</sequence>